<sequence>MFHCWTTLSLGPRRRRSFSSTRPTFATKAVLPRQIGSSANSQANVRFNGRRFDPCAPNLRLRSTSNGLGRPRNLPSKGCLPRKSTRSSTTPGDISSIFPRPNSNGRNHCSYQVRDPLLIQPGNPRIEIAAFPRAYRRFLLSERSCVLFRYPEPPG</sequence>
<reference evidence="2 3" key="1">
    <citation type="journal article" date="2019" name="Nat. Ecol. Evol.">
        <title>Megaphylogeny resolves global patterns of mushroom evolution.</title>
        <authorList>
            <person name="Varga T."/>
            <person name="Krizsan K."/>
            <person name="Foldi C."/>
            <person name="Dima B."/>
            <person name="Sanchez-Garcia M."/>
            <person name="Sanchez-Ramirez S."/>
            <person name="Szollosi G.J."/>
            <person name="Szarkandi J.G."/>
            <person name="Papp V."/>
            <person name="Albert L."/>
            <person name="Andreopoulos W."/>
            <person name="Angelini C."/>
            <person name="Antonin V."/>
            <person name="Barry K.W."/>
            <person name="Bougher N.L."/>
            <person name="Buchanan P."/>
            <person name="Buyck B."/>
            <person name="Bense V."/>
            <person name="Catcheside P."/>
            <person name="Chovatia M."/>
            <person name="Cooper J."/>
            <person name="Damon W."/>
            <person name="Desjardin D."/>
            <person name="Finy P."/>
            <person name="Geml J."/>
            <person name="Haridas S."/>
            <person name="Hughes K."/>
            <person name="Justo A."/>
            <person name="Karasinski D."/>
            <person name="Kautmanova I."/>
            <person name="Kiss B."/>
            <person name="Kocsube S."/>
            <person name="Kotiranta H."/>
            <person name="LaButti K.M."/>
            <person name="Lechner B.E."/>
            <person name="Liimatainen K."/>
            <person name="Lipzen A."/>
            <person name="Lukacs Z."/>
            <person name="Mihaltcheva S."/>
            <person name="Morgado L.N."/>
            <person name="Niskanen T."/>
            <person name="Noordeloos M.E."/>
            <person name="Ohm R.A."/>
            <person name="Ortiz-Santana B."/>
            <person name="Ovrebo C."/>
            <person name="Racz N."/>
            <person name="Riley R."/>
            <person name="Savchenko A."/>
            <person name="Shiryaev A."/>
            <person name="Soop K."/>
            <person name="Spirin V."/>
            <person name="Szebenyi C."/>
            <person name="Tomsovsky M."/>
            <person name="Tulloss R.E."/>
            <person name="Uehling J."/>
            <person name="Grigoriev I.V."/>
            <person name="Vagvolgyi C."/>
            <person name="Papp T."/>
            <person name="Martin F.M."/>
            <person name="Miettinen O."/>
            <person name="Hibbett D.S."/>
            <person name="Nagy L.G."/>
        </authorList>
    </citation>
    <scope>NUCLEOTIDE SEQUENCE [LARGE SCALE GENOMIC DNA]</scope>
    <source>
        <strain evidence="2 3">FP101781</strain>
    </source>
</reference>
<dbReference type="AlphaFoldDB" id="A0A4Y7SIV3"/>
<keyword evidence="3" id="KW-1185">Reference proteome</keyword>
<proteinExistence type="predicted"/>
<name>A0A4Y7SIV3_COPMI</name>
<dbReference type="EMBL" id="QPFP01000120">
    <property type="protein sequence ID" value="TEB21149.1"/>
    <property type="molecule type" value="Genomic_DNA"/>
</dbReference>
<evidence type="ECO:0000313" key="2">
    <source>
        <dbReference type="EMBL" id="TEB21149.1"/>
    </source>
</evidence>
<comment type="caution">
    <text evidence="2">The sequence shown here is derived from an EMBL/GenBank/DDBJ whole genome shotgun (WGS) entry which is preliminary data.</text>
</comment>
<dbReference type="Proteomes" id="UP000298030">
    <property type="component" value="Unassembled WGS sequence"/>
</dbReference>
<gene>
    <name evidence="2" type="ORF">FA13DRAFT_165504</name>
</gene>
<accession>A0A4Y7SIV3</accession>
<protein>
    <submittedName>
        <fullName evidence="2">Uncharacterized protein</fullName>
    </submittedName>
</protein>
<organism evidence="2 3">
    <name type="scientific">Coprinellus micaceus</name>
    <name type="common">Glistening ink-cap mushroom</name>
    <name type="synonym">Coprinus micaceus</name>
    <dbReference type="NCBI Taxonomy" id="71717"/>
    <lineage>
        <taxon>Eukaryota</taxon>
        <taxon>Fungi</taxon>
        <taxon>Dikarya</taxon>
        <taxon>Basidiomycota</taxon>
        <taxon>Agaricomycotina</taxon>
        <taxon>Agaricomycetes</taxon>
        <taxon>Agaricomycetidae</taxon>
        <taxon>Agaricales</taxon>
        <taxon>Agaricineae</taxon>
        <taxon>Psathyrellaceae</taxon>
        <taxon>Coprinellus</taxon>
    </lineage>
</organism>
<evidence type="ECO:0000313" key="3">
    <source>
        <dbReference type="Proteomes" id="UP000298030"/>
    </source>
</evidence>
<feature type="region of interest" description="Disordered" evidence="1">
    <location>
        <begin position="60"/>
        <end position="101"/>
    </location>
</feature>
<evidence type="ECO:0000256" key="1">
    <source>
        <dbReference type="SAM" id="MobiDB-lite"/>
    </source>
</evidence>